<name>D6TQV2_KTERA</name>
<dbReference type="STRING" id="485913.Krac_7068"/>
<organism evidence="2 3">
    <name type="scientific">Ktedonobacter racemifer DSM 44963</name>
    <dbReference type="NCBI Taxonomy" id="485913"/>
    <lineage>
        <taxon>Bacteria</taxon>
        <taxon>Bacillati</taxon>
        <taxon>Chloroflexota</taxon>
        <taxon>Ktedonobacteria</taxon>
        <taxon>Ktedonobacterales</taxon>
        <taxon>Ktedonobacteraceae</taxon>
        <taxon>Ktedonobacter</taxon>
    </lineage>
</organism>
<proteinExistence type="predicted"/>
<feature type="region of interest" description="Disordered" evidence="1">
    <location>
        <begin position="1"/>
        <end position="50"/>
    </location>
</feature>
<keyword evidence="3" id="KW-1185">Reference proteome</keyword>
<sequence length="76" mass="8587">MRPETLFGEHEIFPLPSQNDPASPDHFAHTVSSSTQLTSEKVHHSSTERTLPLKRKNLLNLLTHYQGGNCLKKAYC</sequence>
<dbReference type="AlphaFoldDB" id="D6TQV2"/>
<evidence type="ECO:0000313" key="2">
    <source>
        <dbReference type="EMBL" id="EFH85823.1"/>
    </source>
</evidence>
<evidence type="ECO:0000256" key="1">
    <source>
        <dbReference type="SAM" id="MobiDB-lite"/>
    </source>
</evidence>
<gene>
    <name evidence="2" type="ORF">Krac_7068</name>
</gene>
<protein>
    <submittedName>
        <fullName evidence="2">Uncharacterized protein</fullName>
    </submittedName>
</protein>
<dbReference type="Proteomes" id="UP000004508">
    <property type="component" value="Unassembled WGS sequence"/>
</dbReference>
<feature type="compositionally biased region" description="Basic and acidic residues" evidence="1">
    <location>
        <begin position="1"/>
        <end position="12"/>
    </location>
</feature>
<dbReference type="EMBL" id="ADVG01000002">
    <property type="protein sequence ID" value="EFH85823.1"/>
    <property type="molecule type" value="Genomic_DNA"/>
</dbReference>
<evidence type="ECO:0000313" key="3">
    <source>
        <dbReference type="Proteomes" id="UP000004508"/>
    </source>
</evidence>
<dbReference type="InParanoid" id="D6TQV2"/>
<comment type="caution">
    <text evidence="2">The sequence shown here is derived from an EMBL/GenBank/DDBJ whole genome shotgun (WGS) entry which is preliminary data.</text>
</comment>
<feature type="compositionally biased region" description="Polar residues" evidence="1">
    <location>
        <begin position="30"/>
        <end position="39"/>
    </location>
</feature>
<reference evidence="2 3" key="1">
    <citation type="journal article" date="2011" name="Stand. Genomic Sci.">
        <title>Non-contiguous finished genome sequence and contextual data of the filamentous soil bacterium Ktedonobacter racemifer type strain (SOSP1-21).</title>
        <authorList>
            <person name="Chang Y.J."/>
            <person name="Land M."/>
            <person name="Hauser L."/>
            <person name="Chertkov O."/>
            <person name="Del Rio T.G."/>
            <person name="Nolan M."/>
            <person name="Copeland A."/>
            <person name="Tice H."/>
            <person name="Cheng J.F."/>
            <person name="Lucas S."/>
            <person name="Han C."/>
            <person name="Goodwin L."/>
            <person name="Pitluck S."/>
            <person name="Ivanova N."/>
            <person name="Ovchinikova G."/>
            <person name="Pati A."/>
            <person name="Chen A."/>
            <person name="Palaniappan K."/>
            <person name="Mavromatis K."/>
            <person name="Liolios K."/>
            <person name="Brettin T."/>
            <person name="Fiebig A."/>
            <person name="Rohde M."/>
            <person name="Abt B."/>
            <person name="Goker M."/>
            <person name="Detter J.C."/>
            <person name="Woyke T."/>
            <person name="Bristow J."/>
            <person name="Eisen J.A."/>
            <person name="Markowitz V."/>
            <person name="Hugenholtz P."/>
            <person name="Kyrpides N.C."/>
            <person name="Klenk H.P."/>
            <person name="Lapidus A."/>
        </authorList>
    </citation>
    <scope>NUCLEOTIDE SEQUENCE [LARGE SCALE GENOMIC DNA]</scope>
    <source>
        <strain evidence="3">DSM 44963</strain>
    </source>
</reference>
<accession>D6TQV2</accession>